<reference evidence="4 5" key="1">
    <citation type="journal article" date="2016" name="Mol. Biol. Evol.">
        <title>Comparative Genomics of Early-Diverging Mushroom-Forming Fungi Provides Insights into the Origins of Lignocellulose Decay Capabilities.</title>
        <authorList>
            <person name="Nagy L.G."/>
            <person name="Riley R."/>
            <person name="Tritt A."/>
            <person name="Adam C."/>
            <person name="Daum C."/>
            <person name="Floudas D."/>
            <person name="Sun H."/>
            <person name="Yadav J.S."/>
            <person name="Pangilinan J."/>
            <person name="Larsson K.H."/>
            <person name="Matsuura K."/>
            <person name="Barry K."/>
            <person name="Labutti K."/>
            <person name="Kuo R."/>
            <person name="Ohm R.A."/>
            <person name="Bhattacharya S.S."/>
            <person name="Shirouzu T."/>
            <person name="Yoshinaga Y."/>
            <person name="Martin F.M."/>
            <person name="Grigoriev I.V."/>
            <person name="Hibbett D.S."/>
        </authorList>
    </citation>
    <scope>NUCLEOTIDE SEQUENCE [LARGE SCALE GENOMIC DNA]</scope>
    <source>
        <strain evidence="4 5">HHB14362 ss-1</strain>
    </source>
</reference>
<proteinExistence type="predicted"/>
<feature type="signal peptide" evidence="3">
    <location>
        <begin position="1"/>
        <end position="29"/>
    </location>
</feature>
<keyword evidence="3" id="KW-0732">Signal</keyword>
<evidence type="ECO:0008006" key="6">
    <source>
        <dbReference type="Google" id="ProtNLM"/>
    </source>
</evidence>
<sequence length="390" mass="39218">MFSTKPRKLTLTLFTYVALVFALSALSDAKGYAPVPQRRDHVDLNRMLRKRGPPPSLPIIGAGSDPKTVTDPAATGSSSAISSSSLATSTTTSAATTSVASTTSSAAISAPTSSSTSTSTSTSASSTSSSSSSTSSSSSSSSSTSSSSSSSTSSSIKTSAATTETAATTTAAAAATTPVAAGTTMFTPASKTVSTSTIVAAASATDDSSATPSSSTSKVTKATVTVIVVIAACVGGTAIIWTVIRKWKFRPSAEFEDRMQPIDWQPTDAGDSGLPGHHRAASHGSFQSGGHSDESNMAGRGMGGGYGATSDHGHGTGLQPIPDHDFTAVVPGGGYADMARGPSPQPPMQELARGPSLTRANYDYGVPLHHQGGYQQDAYDYNGAGAGARY</sequence>
<dbReference type="InParanoid" id="A0A165W5Y5"/>
<dbReference type="Proteomes" id="UP000076761">
    <property type="component" value="Unassembled WGS sequence"/>
</dbReference>
<feature type="transmembrane region" description="Helical" evidence="2">
    <location>
        <begin position="222"/>
        <end position="244"/>
    </location>
</feature>
<evidence type="ECO:0000313" key="4">
    <source>
        <dbReference type="EMBL" id="KZT30713.1"/>
    </source>
</evidence>
<name>A0A165W5Y5_9AGAM</name>
<evidence type="ECO:0000256" key="3">
    <source>
        <dbReference type="SAM" id="SignalP"/>
    </source>
</evidence>
<feature type="compositionally biased region" description="Low complexity" evidence="1">
    <location>
        <begin position="73"/>
        <end position="86"/>
    </location>
</feature>
<dbReference type="STRING" id="1314782.A0A165W5Y5"/>
<keyword evidence="2" id="KW-1133">Transmembrane helix</keyword>
<dbReference type="EMBL" id="KV425551">
    <property type="protein sequence ID" value="KZT30713.1"/>
    <property type="molecule type" value="Genomic_DNA"/>
</dbReference>
<dbReference type="AlphaFoldDB" id="A0A165W5Y5"/>
<keyword evidence="2" id="KW-0812">Transmembrane</keyword>
<feature type="chain" id="PRO_5007868333" description="REJ domain-containing protein" evidence="3">
    <location>
        <begin position="30"/>
        <end position="390"/>
    </location>
</feature>
<keyword evidence="5" id="KW-1185">Reference proteome</keyword>
<feature type="region of interest" description="Disordered" evidence="1">
    <location>
        <begin position="44"/>
        <end position="86"/>
    </location>
</feature>
<evidence type="ECO:0000256" key="2">
    <source>
        <dbReference type="SAM" id="Phobius"/>
    </source>
</evidence>
<protein>
    <recommendedName>
        <fullName evidence="6">REJ domain-containing protein</fullName>
    </recommendedName>
</protein>
<evidence type="ECO:0000256" key="1">
    <source>
        <dbReference type="SAM" id="MobiDB-lite"/>
    </source>
</evidence>
<gene>
    <name evidence="4" type="ORF">NEOLEDRAFT_1174101</name>
</gene>
<keyword evidence="2" id="KW-0472">Membrane</keyword>
<feature type="region of interest" description="Disordered" evidence="1">
    <location>
        <begin position="101"/>
        <end position="158"/>
    </location>
</feature>
<feature type="region of interest" description="Disordered" evidence="1">
    <location>
        <begin position="262"/>
        <end position="353"/>
    </location>
</feature>
<organism evidence="4 5">
    <name type="scientific">Neolentinus lepideus HHB14362 ss-1</name>
    <dbReference type="NCBI Taxonomy" id="1314782"/>
    <lineage>
        <taxon>Eukaryota</taxon>
        <taxon>Fungi</taxon>
        <taxon>Dikarya</taxon>
        <taxon>Basidiomycota</taxon>
        <taxon>Agaricomycotina</taxon>
        <taxon>Agaricomycetes</taxon>
        <taxon>Gloeophyllales</taxon>
        <taxon>Gloeophyllaceae</taxon>
        <taxon>Neolentinus</taxon>
    </lineage>
</organism>
<evidence type="ECO:0000313" key="5">
    <source>
        <dbReference type="Proteomes" id="UP000076761"/>
    </source>
</evidence>
<dbReference type="OrthoDB" id="3261505at2759"/>
<accession>A0A165W5Y5</accession>